<accession>A0A8X7S6M9</accession>
<dbReference type="Proteomes" id="UP000886595">
    <property type="component" value="Unassembled WGS sequence"/>
</dbReference>
<comment type="caution">
    <text evidence="1">The sequence shown here is derived from an EMBL/GenBank/DDBJ whole genome shotgun (WGS) entry which is preliminary data.</text>
</comment>
<reference evidence="1 2" key="1">
    <citation type="submission" date="2020-02" db="EMBL/GenBank/DDBJ databases">
        <authorList>
            <person name="Ma Q."/>
            <person name="Huang Y."/>
            <person name="Song X."/>
            <person name="Pei D."/>
        </authorList>
    </citation>
    <scope>NUCLEOTIDE SEQUENCE [LARGE SCALE GENOMIC DNA]</scope>
    <source>
        <strain evidence="1">Sxm20200214</strain>
        <tissue evidence="1">Leaf</tissue>
    </source>
</reference>
<proteinExistence type="predicted"/>
<evidence type="ECO:0000313" key="2">
    <source>
        <dbReference type="Proteomes" id="UP000886595"/>
    </source>
</evidence>
<name>A0A8X7S6M9_BRACI</name>
<sequence>MASYLALESIRRDALATDRLWISFDVVKGSAEVLYMRRSAAYQAMKRYNIIVLLSEETVAHRQARALERVRICNRNTAQISIDDKDNIYMML</sequence>
<keyword evidence="2" id="KW-1185">Reference proteome</keyword>
<protein>
    <submittedName>
        <fullName evidence="1">Uncharacterized protein</fullName>
    </submittedName>
</protein>
<dbReference type="AlphaFoldDB" id="A0A8X7S6M9"/>
<dbReference type="EMBL" id="JAAMPC010000008">
    <property type="protein sequence ID" value="KAG2300905.1"/>
    <property type="molecule type" value="Genomic_DNA"/>
</dbReference>
<evidence type="ECO:0000313" key="1">
    <source>
        <dbReference type="EMBL" id="KAG2300905.1"/>
    </source>
</evidence>
<organism evidence="1 2">
    <name type="scientific">Brassica carinata</name>
    <name type="common">Ethiopian mustard</name>
    <name type="synonym">Abyssinian cabbage</name>
    <dbReference type="NCBI Taxonomy" id="52824"/>
    <lineage>
        <taxon>Eukaryota</taxon>
        <taxon>Viridiplantae</taxon>
        <taxon>Streptophyta</taxon>
        <taxon>Embryophyta</taxon>
        <taxon>Tracheophyta</taxon>
        <taxon>Spermatophyta</taxon>
        <taxon>Magnoliopsida</taxon>
        <taxon>eudicotyledons</taxon>
        <taxon>Gunneridae</taxon>
        <taxon>Pentapetalae</taxon>
        <taxon>rosids</taxon>
        <taxon>malvids</taxon>
        <taxon>Brassicales</taxon>
        <taxon>Brassicaceae</taxon>
        <taxon>Brassiceae</taxon>
        <taxon>Brassica</taxon>
    </lineage>
</organism>
<dbReference type="OrthoDB" id="10528464at2759"/>
<gene>
    <name evidence="1" type="ORF">Bca52824_037377</name>
</gene>